<sequence length="594" mass="66161">MGNTSSRVSSAELKSAVVLALQLAEKGVDGLPVPGVIGCISGVLKVIEQEELREANIATFQGLVDKITQFERITVERLSMERNIPEDLNKDVQVLAEKLQNIPVQYEERRGKQSTMRRLRSFISARAHAEALNGLEEDLKSAIQEFQVLHRSSISTGPNYPGILWLSGRAGVGKSTVAKTLATQFDSMKTLGGSFMFSRPNGVVDGSKVFTTLASQLAHHFPRFKNHLVTAIRAKEASMTAEIAQQFEDLLAIPLSQSHSPPVTVLILDALDECTPETLTSVLNPIVENTARLPFLRIVVTSRPENPIREVFHCFSQRIREVNMGNISASGDIAMYLQKRLRDAYTRLIGDSRHAWPADKDLASLVNMADNLSIFAATAVRFIGDELAANPERRLEMILCGQHIAQKHPFSSLDIMYREILRNALPKGEDDVHERFQAVIGTIVFYSNWPYSVESLAEFLAPNYSAKTIRHALKTLHSVLVVPEDDETRGLQVYHKSFLDFITDSKRCTLTEAYLHPSTHHTRLCLQPFDMAESKFAALSVGNLSMDGQTHESFAKTLMSYATDIMLSQWVYHLLALEDQAKTGNKTEDAIIET</sequence>
<feature type="coiled-coil region" evidence="2">
    <location>
        <begin position="125"/>
        <end position="152"/>
    </location>
</feature>
<evidence type="ECO:0000256" key="2">
    <source>
        <dbReference type="SAM" id="Coils"/>
    </source>
</evidence>
<dbReference type="OrthoDB" id="3210254at2759"/>
<keyword evidence="2" id="KW-0175">Coiled coil</keyword>
<dbReference type="InterPro" id="IPR027417">
    <property type="entry name" value="P-loop_NTPase"/>
</dbReference>
<dbReference type="EMBL" id="JAACJJ010000017">
    <property type="protein sequence ID" value="KAF5323699.1"/>
    <property type="molecule type" value="Genomic_DNA"/>
</dbReference>
<keyword evidence="1" id="KW-0677">Repeat</keyword>
<name>A0A8H5F4S9_9AGAR</name>
<dbReference type="PROSITE" id="PS50837">
    <property type="entry name" value="NACHT"/>
    <property type="match status" value="1"/>
</dbReference>
<dbReference type="AlphaFoldDB" id="A0A8H5F4S9"/>
<dbReference type="Proteomes" id="UP000567179">
    <property type="component" value="Unassembled WGS sequence"/>
</dbReference>
<evidence type="ECO:0000256" key="1">
    <source>
        <dbReference type="ARBA" id="ARBA00022737"/>
    </source>
</evidence>
<dbReference type="SUPFAM" id="SSF52540">
    <property type="entry name" value="P-loop containing nucleoside triphosphate hydrolases"/>
    <property type="match status" value="1"/>
</dbReference>
<keyword evidence="5" id="KW-1185">Reference proteome</keyword>
<accession>A0A8H5F4S9</accession>
<dbReference type="InterPro" id="IPR056884">
    <property type="entry name" value="NPHP3-like_N"/>
</dbReference>
<dbReference type="Gene3D" id="3.40.50.300">
    <property type="entry name" value="P-loop containing nucleotide triphosphate hydrolases"/>
    <property type="match status" value="1"/>
</dbReference>
<dbReference type="PANTHER" id="PTHR10039:SF14">
    <property type="entry name" value="NACHT DOMAIN-CONTAINING PROTEIN"/>
    <property type="match status" value="1"/>
</dbReference>
<feature type="domain" description="NACHT" evidence="3">
    <location>
        <begin position="162"/>
        <end position="304"/>
    </location>
</feature>
<comment type="caution">
    <text evidence="4">The sequence shown here is derived from an EMBL/GenBank/DDBJ whole genome shotgun (WGS) entry which is preliminary data.</text>
</comment>
<evidence type="ECO:0000313" key="5">
    <source>
        <dbReference type="Proteomes" id="UP000567179"/>
    </source>
</evidence>
<evidence type="ECO:0000313" key="4">
    <source>
        <dbReference type="EMBL" id="KAF5323699.1"/>
    </source>
</evidence>
<proteinExistence type="predicted"/>
<reference evidence="4 5" key="1">
    <citation type="journal article" date="2020" name="ISME J.">
        <title>Uncovering the hidden diversity of litter-decomposition mechanisms in mushroom-forming fungi.</title>
        <authorList>
            <person name="Floudas D."/>
            <person name="Bentzer J."/>
            <person name="Ahren D."/>
            <person name="Johansson T."/>
            <person name="Persson P."/>
            <person name="Tunlid A."/>
        </authorList>
    </citation>
    <scope>NUCLEOTIDE SEQUENCE [LARGE SCALE GENOMIC DNA]</scope>
    <source>
        <strain evidence="4 5">CBS 101986</strain>
    </source>
</reference>
<gene>
    <name evidence="4" type="ORF">D9619_012918</name>
</gene>
<dbReference type="Pfam" id="PF24883">
    <property type="entry name" value="NPHP3_N"/>
    <property type="match status" value="1"/>
</dbReference>
<evidence type="ECO:0000259" key="3">
    <source>
        <dbReference type="PROSITE" id="PS50837"/>
    </source>
</evidence>
<protein>
    <recommendedName>
        <fullName evidence="3">NACHT domain-containing protein</fullName>
    </recommendedName>
</protein>
<dbReference type="InterPro" id="IPR007111">
    <property type="entry name" value="NACHT_NTPase"/>
</dbReference>
<organism evidence="4 5">
    <name type="scientific">Psilocybe cf. subviscida</name>
    <dbReference type="NCBI Taxonomy" id="2480587"/>
    <lineage>
        <taxon>Eukaryota</taxon>
        <taxon>Fungi</taxon>
        <taxon>Dikarya</taxon>
        <taxon>Basidiomycota</taxon>
        <taxon>Agaricomycotina</taxon>
        <taxon>Agaricomycetes</taxon>
        <taxon>Agaricomycetidae</taxon>
        <taxon>Agaricales</taxon>
        <taxon>Agaricineae</taxon>
        <taxon>Strophariaceae</taxon>
        <taxon>Psilocybe</taxon>
    </lineage>
</organism>
<dbReference type="PANTHER" id="PTHR10039">
    <property type="entry name" value="AMELOGENIN"/>
    <property type="match status" value="1"/>
</dbReference>